<gene>
    <name evidence="4" type="ORF">Ahy_A09g041549</name>
</gene>
<dbReference type="SMART" id="SM00256">
    <property type="entry name" value="FBOX"/>
    <property type="match status" value="2"/>
</dbReference>
<dbReference type="PANTHER" id="PTHR38926">
    <property type="entry name" value="F-BOX DOMAIN CONTAINING PROTEIN, EXPRESSED"/>
    <property type="match status" value="1"/>
</dbReference>
<dbReference type="Gene3D" id="3.80.10.10">
    <property type="entry name" value="Ribonuclease Inhibitor"/>
    <property type="match status" value="2"/>
</dbReference>
<dbReference type="SUPFAM" id="SSF52047">
    <property type="entry name" value="RNI-like"/>
    <property type="match status" value="2"/>
</dbReference>
<keyword evidence="5" id="KW-1185">Reference proteome</keyword>
<accession>A0A445BD26</accession>
<organism evidence="4 5">
    <name type="scientific">Arachis hypogaea</name>
    <name type="common">Peanut</name>
    <dbReference type="NCBI Taxonomy" id="3818"/>
    <lineage>
        <taxon>Eukaryota</taxon>
        <taxon>Viridiplantae</taxon>
        <taxon>Streptophyta</taxon>
        <taxon>Embryophyta</taxon>
        <taxon>Tracheophyta</taxon>
        <taxon>Spermatophyta</taxon>
        <taxon>Magnoliopsida</taxon>
        <taxon>eudicotyledons</taxon>
        <taxon>Gunneridae</taxon>
        <taxon>Pentapetalae</taxon>
        <taxon>rosids</taxon>
        <taxon>fabids</taxon>
        <taxon>Fabales</taxon>
        <taxon>Fabaceae</taxon>
        <taxon>Papilionoideae</taxon>
        <taxon>50 kb inversion clade</taxon>
        <taxon>dalbergioids sensu lato</taxon>
        <taxon>Dalbergieae</taxon>
        <taxon>Pterocarpus clade</taxon>
        <taxon>Arachis</taxon>
    </lineage>
</organism>
<dbReference type="SMART" id="SM00367">
    <property type="entry name" value="LRR_CC"/>
    <property type="match status" value="7"/>
</dbReference>
<name>A0A445BD26_ARAHY</name>
<dbReference type="PANTHER" id="PTHR38926:SF2">
    <property type="entry name" value="F-BOX_LRR-REPEAT PROTEIN 21-RELATED"/>
    <property type="match status" value="1"/>
</dbReference>
<proteinExistence type="predicted"/>
<dbReference type="Gene3D" id="1.20.1280.50">
    <property type="match status" value="1"/>
</dbReference>
<feature type="coiled-coil region" evidence="1">
    <location>
        <begin position="271"/>
        <end position="298"/>
    </location>
</feature>
<feature type="region of interest" description="Disordered" evidence="2">
    <location>
        <begin position="622"/>
        <end position="657"/>
    </location>
</feature>
<feature type="domain" description="F-box" evidence="3">
    <location>
        <begin position="13"/>
        <end position="60"/>
    </location>
</feature>
<evidence type="ECO:0000256" key="2">
    <source>
        <dbReference type="SAM" id="MobiDB-lite"/>
    </source>
</evidence>
<dbReference type="InterPro" id="IPR032675">
    <property type="entry name" value="LRR_dom_sf"/>
</dbReference>
<feature type="domain" description="F-box" evidence="3">
    <location>
        <begin position="357"/>
        <end position="404"/>
    </location>
</feature>
<sequence>MDYRSILARPAKKINWLDLPHDLTLMIIGKLTTFQILTSVQFVCRIWHRICMDPLMWRTINMCDIGVHDSVDYKVGEMCRHAMDRSCGLLVDLTIEYFGTDDLLKYIINSGCHKLRHLRLVKCYRISDKGLCEMAKKLPLLEELDITPCFDVSSIALEAIGRGCPLLKSFKFNNGCICDGNGQAFAIAQNMSNLHHLQLIGNSLNNSGLSAILDGCSHLKSLDLRECYHVELEGILRTKCDEQLKDLRDPDTPLDFQLLGRCYDTTDHDALYEYLHEKRVKKQEAERAEKEKRYTQRQKFWMKLPYKGLIIGSSREKKNNAKIKWKKKHRKKKCKINNRKSIYYEMEDTHELFQSNQLNWLDLPNDLTLMIIEKLTTFQILTSVQFVCRKWWRICMDPLMWRTINMCNIGIRNSVDYKLEKMCRHAIDRSCGQLVDISIEYFGTDDLLKYIIDSGCHKLQRLRLVQCFHGISDKGLCEMAEKLPLLEELDITLCLEVSSIALEAIGRRCPLLKSFKYNNNAGGNKEAFVIAQNMSNLRHLQLFKNYLDNSGLSAILDGCPHLESLDLRLCCHVKLEGKLRTRCDEQLKDLRDPDAPCDDFQFWGLCFETAYDDEVFDYENEKRAQKQEAQKREARRINSGSSTGKKNNVKSKSKKKR</sequence>
<feature type="compositionally biased region" description="Basic and acidic residues" evidence="2">
    <location>
        <begin position="622"/>
        <end position="636"/>
    </location>
</feature>
<dbReference type="PROSITE" id="PS50181">
    <property type="entry name" value="FBOX"/>
    <property type="match status" value="2"/>
</dbReference>
<keyword evidence="1" id="KW-0175">Coiled coil</keyword>
<dbReference type="Pfam" id="PF13516">
    <property type="entry name" value="LRR_6"/>
    <property type="match status" value="2"/>
</dbReference>
<reference evidence="4 5" key="1">
    <citation type="submission" date="2019-01" db="EMBL/GenBank/DDBJ databases">
        <title>Sequencing of cultivated peanut Arachis hypogaea provides insights into genome evolution and oil improvement.</title>
        <authorList>
            <person name="Chen X."/>
        </authorList>
    </citation>
    <scope>NUCLEOTIDE SEQUENCE [LARGE SCALE GENOMIC DNA]</scope>
    <source>
        <strain evidence="5">cv. Fuhuasheng</strain>
        <tissue evidence="4">Leaves</tissue>
    </source>
</reference>
<evidence type="ECO:0000256" key="1">
    <source>
        <dbReference type="SAM" id="Coils"/>
    </source>
</evidence>
<evidence type="ECO:0000313" key="5">
    <source>
        <dbReference type="Proteomes" id="UP000289738"/>
    </source>
</evidence>
<dbReference type="InterPro" id="IPR006553">
    <property type="entry name" value="Leu-rich_rpt_Cys-con_subtyp"/>
</dbReference>
<dbReference type="AlphaFoldDB" id="A0A445BD26"/>
<dbReference type="STRING" id="3818.A0A445BD26"/>
<dbReference type="CDD" id="cd22164">
    <property type="entry name" value="F-box_AtSKIP19-like"/>
    <property type="match status" value="2"/>
</dbReference>
<dbReference type="Proteomes" id="UP000289738">
    <property type="component" value="Chromosome A09"/>
</dbReference>
<evidence type="ECO:0000313" key="4">
    <source>
        <dbReference type="EMBL" id="RYR36582.1"/>
    </source>
</evidence>
<comment type="caution">
    <text evidence="4">The sequence shown here is derived from an EMBL/GenBank/DDBJ whole genome shotgun (WGS) entry which is preliminary data.</text>
</comment>
<evidence type="ECO:0000259" key="3">
    <source>
        <dbReference type="PROSITE" id="PS50181"/>
    </source>
</evidence>
<dbReference type="Pfam" id="PF12937">
    <property type="entry name" value="F-box-like"/>
    <property type="match status" value="2"/>
</dbReference>
<feature type="compositionally biased region" description="Basic residues" evidence="2">
    <location>
        <begin position="647"/>
        <end position="657"/>
    </location>
</feature>
<protein>
    <recommendedName>
        <fullName evidence="3">F-box domain-containing protein</fullName>
    </recommendedName>
</protein>
<dbReference type="InterPro" id="IPR001810">
    <property type="entry name" value="F-box_dom"/>
</dbReference>
<dbReference type="EMBL" id="SDMP01000009">
    <property type="protein sequence ID" value="RYR36582.1"/>
    <property type="molecule type" value="Genomic_DNA"/>
</dbReference>
<dbReference type="InterPro" id="IPR001611">
    <property type="entry name" value="Leu-rich_rpt"/>
</dbReference>